<dbReference type="EMBL" id="AGCK01000270">
    <property type="protein sequence ID" value="EHM41556.1"/>
    <property type="molecule type" value="Genomic_DNA"/>
</dbReference>
<proteinExistence type="predicted"/>
<name>G9YUV6_FLAPL</name>
<dbReference type="AlphaFoldDB" id="G9YUV6"/>
<comment type="caution">
    <text evidence="1">The sequence shown here is derived from an EMBL/GenBank/DDBJ whole genome shotgun (WGS) entry which is preliminary data.</text>
</comment>
<dbReference type="Proteomes" id="UP000004459">
    <property type="component" value="Unassembled WGS sequence"/>
</dbReference>
<evidence type="ECO:0000313" key="1">
    <source>
        <dbReference type="EMBL" id="EHM41556.1"/>
    </source>
</evidence>
<evidence type="ECO:0000313" key="2">
    <source>
        <dbReference type="Proteomes" id="UP000004459"/>
    </source>
</evidence>
<reference evidence="1 2" key="1">
    <citation type="submission" date="2011-08" db="EMBL/GenBank/DDBJ databases">
        <authorList>
            <person name="Weinstock G."/>
            <person name="Sodergren E."/>
            <person name="Clifton S."/>
            <person name="Fulton L."/>
            <person name="Fulton B."/>
            <person name="Courtney L."/>
            <person name="Fronick C."/>
            <person name="Harrison M."/>
            <person name="Strong C."/>
            <person name="Farmer C."/>
            <person name="Delahaunty K."/>
            <person name="Markovic C."/>
            <person name="Hall O."/>
            <person name="Minx P."/>
            <person name="Tomlinson C."/>
            <person name="Mitreva M."/>
            <person name="Hou S."/>
            <person name="Chen J."/>
            <person name="Wollam A."/>
            <person name="Pepin K.H."/>
            <person name="Johnson M."/>
            <person name="Bhonagiri V."/>
            <person name="Zhang X."/>
            <person name="Suruliraj S."/>
            <person name="Warren W."/>
            <person name="Chinwalla A."/>
            <person name="Mardis E.R."/>
            <person name="Wilson R.K."/>
        </authorList>
    </citation>
    <scope>NUCLEOTIDE SEQUENCE [LARGE SCALE GENOMIC DNA]</scope>
    <source>
        <strain evidence="1 2">ATCC 29863</strain>
    </source>
</reference>
<protein>
    <submittedName>
        <fullName evidence="1">Uncharacterized protein</fullName>
    </submittedName>
</protein>
<gene>
    <name evidence="1" type="ORF">HMPREF0372_03328</name>
</gene>
<organism evidence="1 2">
    <name type="scientific">Flavonifractor plautii ATCC 29863</name>
    <dbReference type="NCBI Taxonomy" id="411475"/>
    <lineage>
        <taxon>Bacteria</taxon>
        <taxon>Bacillati</taxon>
        <taxon>Bacillota</taxon>
        <taxon>Clostridia</taxon>
        <taxon>Eubacteriales</taxon>
        <taxon>Oscillospiraceae</taxon>
        <taxon>Flavonifractor</taxon>
    </lineage>
</organism>
<dbReference type="HOGENOM" id="CLU_3287718_0_0_9"/>
<accession>G9YUV6</accession>
<sequence length="48" mass="5840">MRRSVERRMFSAFSPPMFYFSIQAYHPTFDKRQQSRFQASIIPLPFHT</sequence>